<dbReference type="PATRIC" id="fig|1263870.3.peg.4565"/>
<organism evidence="2 3">
    <name type="scientific">Rhodopirellula sallentina SM41</name>
    <dbReference type="NCBI Taxonomy" id="1263870"/>
    <lineage>
        <taxon>Bacteria</taxon>
        <taxon>Pseudomonadati</taxon>
        <taxon>Planctomycetota</taxon>
        <taxon>Planctomycetia</taxon>
        <taxon>Pirellulales</taxon>
        <taxon>Pirellulaceae</taxon>
        <taxon>Rhodopirellula</taxon>
    </lineage>
</organism>
<evidence type="ECO:0000313" key="2">
    <source>
        <dbReference type="EMBL" id="EMI54247.1"/>
    </source>
</evidence>
<proteinExistence type="predicted"/>
<evidence type="ECO:0000256" key="1">
    <source>
        <dbReference type="SAM" id="MobiDB-lite"/>
    </source>
</evidence>
<accession>M5TYG3</accession>
<evidence type="ECO:0000313" key="3">
    <source>
        <dbReference type="Proteomes" id="UP000011885"/>
    </source>
</evidence>
<dbReference type="AlphaFoldDB" id="M5TYG3"/>
<keyword evidence="3" id="KW-1185">Reference proteome</keyword>
<name>M5TYG3_9BACT</name>
<feature type="region of interest" description="Disordered" evidence="1">
    <location>
        <begin position="28"/>
        <end position="49"/>
    </location>
</feature>
<dbReference type="EMBL" id="ANOH01000287">
    <property type="protein sequence ID" value="EMI54247.1"/>
    <property type="molecule type" value="Genomic_DNA"/>
</dbReference>
<sequence>MAVASPLADARAEVAFVPAEPGLRPLRAACGDGGPGSGADEFNDVTQQK</sequence>
<reference evidence="2 3" key="1">
    <citation type="journal article" date="2013" name="Mar. Genomics">
        <title>Expression of sulfatases in Rhodopirellula baltica and the diversity of sulfatases in the genus Rhodopirellula.</title>
        <authorList>
            <person name="Wegner C.E."/>
            <person name="Richter-Heitmann T."/>
            <person name="Klindworth A."/>
            <person name="Klockow C."/>
            <person name="Richter M."/>
            <person name="Achstetter T."/>
            <person name="Glockner F.O."/>
            <person name="Harder J."/>
        </authorList>
    </citation>
    <scope>NUCLEOTIDE SEQUENCE [LARGE SCALE GENOMIC DNA]</scope>
    <source>
        <strain evidence="2 3">SM41</strain>
    </source>
</reference>
<comment type="caution">
    <text evidence="2">The sequence shown here is derived from an EMBL/GenBank/DDBJ whole genome shotgun (WGS) entry which is preliminary data.</text>
</comment>
<dbReference type="Proteomes" id="UP000011885">
    <property type="component" value="Unassembled WGS sequence"/>
</dbReference>
<gene>
    <name evidence="2" type="ORF">RSSM_04318</name>
</gene>
<protein>
    <submittedName>
        <fullName evidence="2">Uncharacterized protein</fullName>
    </submittedName>
</protein>